<reference evidence="7 8" key="1">
    <citation type="submission" date="2019-12" db="EMBL/GenBank/DDBJ databases">
        <authorList>
            <person name="Huq M.A."/>
        </authorList>
    </citation>
    <scope>NUCLEOTIDE SEQUENCE [LARGE SCALE GENOMIC DNA]</scope>
    <source>
        <strain evidence="7 8">MAH-20</strain>
    </source>
</reference>
<dbReference type="PANTHER" id="PTHR10057:SF0">
    <property type="entry name" value="TRANSLOCATOR PROTEIN"/>
    <property type="match status" value="1"/>
</dbReference>
<dbReference type="CDD" id="cd15904">
    <property type="entry name" value="TSPO_MBR"/>
    <property type="match status" value="1"/>
</dbReference>
<feature type="transmembrane region" description="Helical" evidence="6">
    <location>
        <begin position="116"/>
        <end position="136"/>
    </location>
</feature>
<dbReference type="Proteomes" id="UP000441389">
    <property type="component" value="Unassembled WGS sequence"/>
</dbReference>
<evidence type="ECO:0000256" key="4">
    <source>
        <dbReference type="ARBA" id="ARBA00022989"/>
    </source>
</evidence>
<name>A0A6I4J377_9SPHN</name>
<accession>A0A6I4J377</accession>
<keyword evidence="4 6" id="KW-1133">Transmembrane helix</keyword>
<evidence type="ECO:0000313" key="8">
    <source>
        <dbReference type="Proteomes" id="UP000441389"/>
    </source>
</evidence>
<comment type="similarity">
    <text evidence="2">Belongs to the TspO/BZRP family.</text>
</comment>
<dbReference type="PIRSF" id="PIRSF005859">
    <property type="entry name" value="PBR"/>
    <property type="match status" value="1"/>
</dbReference>
<feature type="transmembrane region" description="Helical" evidence="6">
    <location>
        <begin position="86"/>
        <end position="104"/>
    </location>
</feature>
<dbReference type="Pfam" id="PF03073">
    <property type="entry name" value="TspO_MBR"/>
    <property type="match status" value="1"/>
</dbReference>
<comment type="caution">
    <text evidence="7">The sequence shown here is derived from an EMBL/GenBank/DDBJ whole genome shotgun (WGS) entry which is preliminary data.</text>
</comment>
<evidence type="ECO:0000313" key="7">
    <source>
        <dbReference type="EMBL" id="MVO79172.1"/>
    </source>
</evidence>
<dbReference type="FunFam" id="1.20.1260.100:FF:000001">
    <property type="entry name" value="translocator protein 2"/>
    <property type="match status" value="1"/>
</dbReference>
<proteinExistence type="inferred from homology"/>
<keyword evidence="3 6" id="KW-0812">Transmembrane</keyword>
<dbReference type="InterPro" id="IPR004307">
    <property type="entry name" value="TspO_MBR"/>
</dbReference>
<evidence type="ECO:0000256" key="6">
    <source>
        <dbReference type="SAM" id="Phobius"/>
    </source>
</evidence>
<comment type="subcellular location">
    <subcellularLocation>
        <location evidence="1">Membrane</location>
        <topology evidence="1">Multi-pass membrane protein</topology>
    </subcellularLocation>
</comment>
<dbReference type="Gene3D" id="1.20.1260.100">
    <property type="entry name" value="TspO/MBR protein"/>
    <property type="match status" value="1"/>
</dbReference>
<gene>
    <name evidence="7" type="ORF">GON01_14655</name>
</gene>
<dbReference type="RefSeq" id="WP_181599997.1">
    <property type="nucleotide sequence ID" value="NZ_WQMS01000016.1"/>
</dbReference>
<feature type="transmembrane region" description="Helical" evidence="6">
    <location>
        <begin position="57"/>
        <end position="79"/>
    </location>
</feature>
<evidence type="ECO:0000256" key="3">
    <source>
        <dbReference type="ARBA" id="ARBA00022692"/>
    </source>
</evidence>
<keyword evidence="5 6" id="KW-0472">Membrane</keyword>
<organism evidence="7 8">
    <name type="scientific">Sphingomonas horti</name>
    <dbReference type="NCBI Taxonomy" id="2682842"/>
    <lineage>
        <taxon>Bacteria</taxon>
        <taxon>Pseudomonadati</taxon>
        <taxon>Pseudomonadota</taxon>
        <taxon>Alphaproteobacteria</taxon>
        <taxon>Sphingomonadales</taxon>
        <taxon>Sphingomonadaceae</taxon>
        <taxon>Sphingomonas</taxon>
    </lineage>
</organism>
<dbReference type="InterPro" id="IPR038330">
    <property type="entry name" value="TspO/MBR-related_sf"/>
</dbReference>
<evidence type="ECO:0000256" key="1">
    <source>
        <dbReference type="ARBA" id="ARBA00004141"/>
    </source>
</evidence>
<feature type="transmembrane region" description="Helical" evidence="6">
    <location>
        <begin position="141"/>
        <end position="159"/>
    </location>
</feature>
<protein>
    <submittedName>
        <fullName evidence="7">Tryptophan-rich sensory protein</fullName>
    </submittedName>
</protein>
<keyword evidence="8" id="KW-1185">Reference proteome</keyword>
<dbReference type="GO" id="GO:0016020">
    <property type="term" value="C:membrane"/>
    <property type="evidence" value="ECO:0007669"/>
    <property type="project" value="UniProtKB-SubCell"/>
</dbReference>
<evidence type="ECO:0000256" key="5">
    <source>
        <dbReference type="ARBA" id="ARBA00023136"/>
    </source>
</evidence>
<dbReference type="AlphaFoldDB" id="A0A6I4J377"/>
<evidence type="ECO:0000256" key="2">
    <source>
        <dbReference type="ARBA" id="ARBA00007524"/>
    </source>
</evidence>
<dbReference type="EMBL" id="WQMS01000016">
    <property type="protein sequence ID" value="MVO79172.1"/>
    <property type="molecule type" value="Genomic_DNA"/>
</dbReference>
<dbReference type="PANTHER" id="PTHR10057">
    <property type="entry name" value="PERIPHERAL-TYPE BENZODIAZEPINE RECEPTOR"/>
    <property type="match status" value="1"/>
</dbReference>
<sequence>MGEIASRSQIGFSLFRRAVIAIPLVLLLGIASGRLAGSGYDNSWFAVLHKPAAMPPGAVFGIAWTLLYILQGLAFAIVLNARGNRLRALAITLFVLQLGLNLTWSPIFFALHQVTAAFWLIVGIIVAALAATVVFAQVRPVAGWLMVPYVAWLCFAAALNHDVARMNPDAERLVPGASSTQIDD</sequence>
<dbReference type="GO" id="GO:0033013">
    <property type="term" value="P:tetrapyrrole metabolic process"/>
    <property type="evidence" value="ECO:0007669"/>
    <property type="project" value="UniProtKB-ARBA"/>
</dbReference>